<name>A0A923K1W3_9PSED</name>
<feature type="transmembrane region" description="Helical" evidence="7">
    <location>
        <begin position="375"/>
        <end position="393"/>
    </location>
</feature>
<evidence type="ECO:0000256" key="5">
    <source>
        <dbReference type="ARBA" id="ARBA00022989"/>
    </source>
</evidence>
<reference evidence="8" key="1">
    <citation type="journal article" date="2020" name="Microorganisms">
        <title>Reliable Identification of Environmental Pseudomonas Isolates Using the rpoD Gene.</title>
        <authorList>
            <consortium name="The Broad Institute Genome Sequencing Platform"/>
            <person name="Girard L."/>
            <person name="Lood C."/>
            <person name="Rokni-Zadeh H."/>
            <person name="van Noort V."/>
            <person name="Lavigne R."/>
            <person name="De Mot R."/>
        </authorList>
    </citation>
    <scope>NUCLEOTIDE SEQUENCE</scope>
    <source>
        <strain evidence="8">BW13M1</strain>
    </source>
</reference>
<evidence type="ECO:0000313" key="8">
    <source>
        <dbReference type="EMBL" id="MBC3446991.1"/>
    </source>
</evidence>
<feature type="transmembrane region" description="Helical" evidence="7">
    <location>
        <begin position="340"/>
        <end position="363"/>
    </location>
</feature>
<feature type="transmembrane region" description="Helical" evidence="7">
    <location>
        <begin position="120"/>
        <end position="143"/>
    </location>
</feature>
<protein>
    <submittedName>
        <fullName evidence="8">Oligosaccharide flippase family protein</fullName>
    </submittedName>
</protein>
<feature type="transmembrane region" description="Helical" evidence="7">
    <location>
        <begin position="83"/>
        <end position="108"/>
    </location>
</feature>
<dbReference type="AlphaFoldDB" id="A0A923K1W3"/>
<keyword evidence="5 7" id="KW-1133">Transmembrane helix</keyword>
<feature type="transmembrane region" description="Helical" evidence="7">
    <location>
        <begin position="176"/>
        <end position="197"/>
    </location>
</feature>
<keyword evidence="3" id="KW-1003">Cell membrane</keyword>
<dbReference type="PANTHER" id="PTHR30250:SF10">
    <property type="entry name" value="LIPOPOLYSACCHARIDE BIOSYNTHESIS PROTEIN WZXC"/>
    <property type="match status" value="1"/>
</dbReference>
<accession>A0A923K1W3</accession>
<comment type="caution">
    <text evidence="8">The sequence shown here is derived from an EMBL/GenBank/DDBJ whole genome shotgun (WGS) entry which is preliminary data.</text>
</comment>
<comment type="similarity">
    <text evidence="2">Belongs to the polysaccharide synthase family.</text>
</comment>
<feature type="transmembrane region" description="Helical" evidence="7">
    <location>
        <begin position="399"/>
        <end position="416"/>
    </location>
</feature>
<reference evidence="8" key="2">
    <citation type="submission" date="2020-07" db="EMBL/GenBank/DDBJ databases">
        <authorList>
            <person name="Lood C."/>
            <person name="Girard L."/>
        </authorList>
    </citation>
    <scope>NUCLEOTIDE SEQUENCE</scope>
    <source>
        <strain evidence="8">BW13M1</strain>
    </source>
</reference>
<dbReference type="Pfam" id="PF13440">
    <property type="entry name" value="Polysacc_synt_3"/>
    <property type="match status" value="1"/>
</dbReference>
<dbReference type="GO" id="GO:0005886">
    <property type="term" value="C:plasma membrane"/>
    <property type="evidence" value="ECO:0007669"/>
    <property type="project" value="UniProtKB-SubCell"/>
</dbReference>
<proteinExistence type="inferred from homology"/>
<evidence type="ECO:0000256" key="7">
    <source>
        <dbReference type="SAM" id="Phobius"/>
    </source>
</evidence>
<feature type="transmembrane region" description="Helical" evidence="7">
    <location>
        <begin position="243"/>
        <end position="263"/>
    </location>
</feature>
<feature type="transmembrane region" description="Helical" evidence="7">
    <location>
        <begin position="21"/>
        <end position="39"/>
    </location>
</feature>
<gene>
    <name evidence="8" type="ORF">HU751_14510</name>
</gene>
<dbReference type="PANTHER" id="PTHR30250">
    <property type="entry name" value="PST FAMILY PREDICTED COLANIC ACID TRANSPORTER"/>
    <property type="match status" value="1"/>
</dbReference>
<evidence type="ECO:0000256" key="2">
    <source>
        <dbReference type="ARBA" id="ARBA00007430"/>
    </source>
</evidence>
<feature type="transmembrane region" description="Helical" evidence="7">
    <location>
        <begin position="51"/>
        <end position="71"/>
    </location>
</feature>
<evidence type="ECO:0000256" key="3">
    <source>
        <dbReference type="ARBA" id="ARBA00022475"/>
    </source>
</evidence>
<keyword evidence="4 7" id="KW-0812">Transmembrane</keyword>
<evidence type="ECO:0000256" key="1">
    <source>
        <dbReference type="ARBA" id="ARBA00004651"/>
    </source>
</evidence>
<evidence type="ECO:0000256" key="4">
    <source>
        <dbReference type="ARBA" id="ARBA00022692"/>
    </source>
</evidence>
<sequence>MESLLMSIIPRSNFAKSVITLMTGTGLAQALPIVLAPILTRLYTPADFGVFAMYASICAVLAVLVTGKYELAIVVPKYEGEAVNLAAVTMVLSFAVSLALMVVVMVFGSKIVAFLNHPEVGVWLYCVPVATFVLGVYYALNFFANRRGGYKDMAVSRVVQSASGGVTQLLAGFSRFGFLGLVIGQLFGQFLSTLFLAKSLSGEAPKLLRRVSLKRMRCVARKYVGYPKFMVPGQLMNAGANELPLLLLTVFYGPVVAGFYSLAQRVMTAPMSLFANAIGDVYRQEAAEQYAGKGECRDIFIASFRRLLVFAFLPMIPVFVFGPSIFGFVFGEDWRGAGEIASIVSVLMFFQTVSLPLSNTVLLRGWLRLDTVWQLSRVLFVGVAFYLSSAFGVGFLNAILAYVCVCSVFFMLHSFIQFQAAKGSLVV</sequence>
<organism evidence="8">
    <name type="scientific">Pseudomonas peradeniyensis</name>
    <dbReference type="NCBI Taxonomy" id="2745488"/>
    <lineage>
        <taxon>Bacteria</taxon>
        <taxon>Pseudomonadati</taxon>
        <taxon>Pseudomonadota</taxon>
        <taxon>Gammaproteobacteria</taxon>
        <taxon>Pseudomonadales</taxon>
        <taxon>Pseudomonadaceae</taxon>
        <taxon>Pseudomonas</taxon>
    </lineage>
</organism>
<keyword evidence="6 7" id="KW-0472">Membrane</keyword>
<evidence type="ECO:0000256" key="6">
    <source>
        <dbReference type="ARBA" id="ARBA00023136"/>
    </source>
</evidence>
<feature type="transmembrane region" description="Helical" evidence="7">
    <location>
        <begin position="307"/>
        <end position="328"/>
    </location>
</feature>
<dbReference type="InterPro" id="IPR050833">
    <property type="entry name" value="Poly_Biosynth_Transport"/>
</dbReference>
<dbReference type="RefSeq" id="WP_186733734.1">
    <property type="nucleotide sequence ID" value="NZ_JABWRJ020000001.1"/>
</dbReference>
<dbReference type="EMBL" id="JABWRJ010000017">
    <property type="protein sequence ID" value="MBC3446991.1"/>
    <property type="molecule type" value="Genomic_DNA"/>
</dbReference>
<comment type="subcellular location">
    <subcellularLocation>
        <location evidence="1">Cell membrane</location>
        <topology evidence="1">Multi-pass membrane protein</topology>
    </subcellularLocation>
</comment>